<evidence type="ECO:0000313" key="1">
    <source>
        <dbReference type="EMBL" id="MFC0582959.1"/>
    </source>
</evidence>
<protein>
    <recommendedName>
        <fullName evidence="3">eRF1 domain-containing protein</fullName>
    </recommendedName>
</protein>
<keyword evidence="2" id="KW-1185">Reference proteome</keyword>
<name>A0ABV6PCW7_9MICC</name>
<comment type="caution">
    <text evidence="1">The sequence shown here is derived from an EMBL/GenBank/DDBJ whole genome shotgun (WGS) entry which is preliminary data.</text>
</comment>
<dbReference type="Proteomes" id="UP001589862">
    <property type="component" value="Unassembled WGS sequence"/>
</dbReference>
<dbReference type="RefSeq" id="WP_377460535.1">
    <property type="nucleotide sequence ID" value="NZ_JBHLUB010000032.1"/>
</dbReference>
<reference evidence="1 2" key="1">
    <citation type="submission" date="2024-09" db="EMBL/GenBank/DDBJ databases">
        <authorList>
            <person name="Sun Q."/>
            <person name="Mori K."/>
        </authorList>
    </citation>
    <scope>NUCLEOTIDE SEQUENCE [LARGE SCALE GENOMIC DNA]</scope>
    <source>
        <strain evidence="1 2">NCAIM B.02604</strain>
    </source>
</reference>
<sequence>MAELMNMTPADPFTADTMRELASHRGNCITIFMPTARAGAETATGAKRLKTLIDEAERELIDKNVDKNVRKELLAPAHALVEDSRFWQDTADGLAIFLSEGYSKTVRFSRELPLEVHVGEQFVLRPVLPISVEGNSVLLFAFGQQSVRLFEADRDTMRQRDLGDIPADITEVPGTEGKEAQLQHQHTDSPAFHGHGAGKEVDLIMTEKYIRRLAEGVDKQLNNGEKRPLVLATVAENAALFRKFSKYKNIYPEIVPGNPRRESAEQLHKALGNVVGDLNAANREATANEFKELLGTGKASTDLEEIREAVSTGRVGRLLIDSVQARSAAGAELDPVIADALNSSAEVVPVEGLGDGVLAGAIYRY</sequence>
<dbReference type="Pfam" id="PF18845">
    <property type="entry name" value="baeRF_family3"/>
    <property type="match status" value="1"/>
</dbReference>
<gene>
    <name evidence="1" type="ORF">ACFFFR_11330</name>
</gene>
<dbReference type="InterPro" id="IPR041289">
    <property type="entry name" value="Bact_RF_family3"/>
</dbReference>
<organism evidence="1 2">
    <name type="scientific">Micrococcoides hystricis</name>
    <dbReference type="NCBI Taxonomy" id="1572761"/>
    <lineage>
        <taxon>Bacteria</taxon>
        <taxon>Bacillati</taxon>
        <taxon>Actinomycetota</taxon>
        <taxon>Actinomycetes</taxon>
        <taxon>Micrococcales</taxon>
        <taxon>Micrococcaceae</taxon>
        <taxon>Micrococcoides</taxon>
    </lineage>
</organism>
<evidence type="ECO:0008006" key="3">
    <source>
        <dbReference type="Google" id="ProtNLM"/>
    </source>
</evidence>
<accession>A0ABV6PCW7</accession>
<dbReference type="EMBL" id="JBHLUB010000032">
    <property type="protein sequence ID" value="MFC0582959.1"/>
    <property type="molecule type" value="Genomic_DNA"/>
</dbReference>
<evidence type="ECO:0000313" key="2">
    <source>
        <dbReference type="Proteomes" id="UP001589862"/>
    </source>
</evidence>
<proteinExistence type="predicted"/>